<dbReference type="EMBL" id="AK157216">
    <property type="protein sequence ID" value="BAE34004.1"/>
    <property type="molecule type" value="mRNA"/>
</dbReference>
<accession>Q3U051</accession>
<reference evidence="2" key="6">
    <citation type="submission" date="2004-03" db="EMBL/GenBank/DDBJ databases">
        <authorList>
            <person name="Arakawa T."/>
            <person name="Carninci P."/>
            <person name="Fukuda S."/>
            <person name="Hashizume W."/>
            <person name="Hayashida K."/>
            <person name="Hori F."/>
            <person name="Iida J."/>
            <person name="Imamura K."/>
            <person name="Imotani K."/>
            <person name="Itoh M."/>
            <person name="Kanagawa S."/>
            <person name="Kawai J."/>
            <person name="Kojima M."/>
            <person name="Konno H."/>
            <person name="Murata M."/>
            <person name="Nakamura M."/>
            <person name="Ninomiya N."/>
            <person name="Nishiyori H."/>
            <person name="Nomura K."/>
            <person name="Ohno M."/>
            <person name="Sakazume N."/>
            <person name="Sano H."/>
            <person name="Sasaki D."/>
            <person name="Shibata K."/>
            <person name="Shiraki T."/>
            <person name="Tagami M."/>
            <person name="Tagami Y."/>
            <person name="Waki K."/>
            <person name="Watahiki A."/>
            <person name="Muramatsu M."/>
            <person name="Hayashizaki Y."/>
        </authorList>
    </citation>
    <scope>NUCLEOTIDE SEQUENCE</scope>
    <source>
        <strain evidence="2">NOD</strain>
        <tissue evidence="2">Activated spleen</tissue>
    </source>
</reference>
<keyword evidence="1" id="KW-0472">Membrane</keyword>
<name>Q3U051_MOUSE</name>
<reference evidence="2" key="5">
    <citation type="journal article" date="2002" name="Nature">
        <title>Analysis of the mouse transcriptome based on functional annotation of 60,770 full-length cDNAs.</title>
        <authorList>
            <consortium name="The FANTOM Consortium and the RIKEN Genome Exploration Research Group Phase I and II Team"/>
        </authorList>
    </citation>
    <scope>NUCLEOTIDE SEQUENCE</scope>
    <source>
        <strain evidence="2">NOD</strain>
        <tissue evidence="2">Activated spleen</tissue>
    </source>
</reference>
<dbReference type="AGR" id="MGI:2444074"/>
<gene>
    <name evidence="3" type="primary">F630111L10Rik</name>
</gene>
<feature type="transmembrane region" description="Helical" evidence="1">
    <location>
        <begin position="27"/>
        <end position="46"/>
    </location>
</feature>
<evidence type="ECO:0000313" key="2">
    <source>
        <dbReference type="EMBL" id="BAE34004.1"/>
    </source>
</evidence>
<proteinExistence type="evidence at transcript level"/>
<reference evidence="2" key="3">
    <citation type="journal article" date="2000" name="Genome Res.">
        <title>RIKEN integrated sequence analysis (RISA) system--384-format sequencing pipeline with 384 multicapillary sequencer.</title>
        <authorList>
            <person name="Shibata K."/>
            <person name="Itoh M."/>
            <person name="Aizawa K."/>
            <person name="Nagaoka S."/>
            <person name="Sasaki N."/>
            <person name="Carninci P."/>
            <person name="Konno H."/>
            <person name="Akiyama J."/>
            <person name="Nishi K."/>
            <person name="Kitsunai T."/>
            <person name="Tashiro H."/>
            <person name="Itoh M."/>
            <person name="Sumi N."/>
            <person name="Ishii Y."/>
            <person name="Nakamura S."/>
            <person name="Hazama M."/>
            <person name="Nishine T."/>
            <person name="Harada A."/>
            <person name="Yamamoto R."/>
            <person name="Matsumoto H."/>
            <person name="Sakaguchi S."/>
            <person name="Ikegami T."/>
            <person name="Kashiwagi K."/>
            <person name="Fujiwake S."/>
            <person name="Inoue K."/>
            <person name="Togawa Y."/>
            <person name="Izawa M."/>
            <person name="Ohara E."/>
            <person name="Watahiki M."/>
            <person name="Yoneda Y."/>
            <person name="Ishikawa T."/>
            <person name="Ozawa K."/>
            <person name="Tanaka T."/>
            <person name="Matsuura S."/>
            <person name="Kawai J."/>
            <person name="Okazaki Y."/>
            <person name="Muramatsu M."/>
            <person name="Inoue Y."/>
            <person name="Kira A."/>
            <person name="Hayashizaki Y."/>
        </authorList>
    </citation>
    <scope>NUCLEOTIDE SEQUENCE</scope>
    <source>
        <strain evidence="2">NOD</strain>
        <tissue evidence="2">Activated spleen</tissue>
    </source>
</reference>
<dbReference type="MGI" id="MGI:2444074">
    <property type="gene designation" value="F630111L10Rik"/>
</dbReference>
<evidence type="ECO:0000313" key="3">
    <source>
        <dbReference type="MGI" id="MGI:2444074"/>
    </source>
</evidence>
<keyword evidence="1" id="KW-1133">Transmembrane helix</keyword>
<organism evidence="2">
    <name type="scientific">Mus musculus</name>
    <name type="common">Mouse</name>
    <dbReference type="NCBI Taxonomy" id="10090"/>
    <lineage>
        <taxon>Eukaryota</taxon>
        <taxon>Metazoa</taxon>
        <taxon>Chordata</taxon>
        <taxon>Craniata</taxon>
        <taxon>Vertebrata</taxon>
        <taxon>Euteleostomi</taxon>
        <taxon>Mammalia</taxon>
        <taxon>Eutheria</taxon>
        <taxon>Euarchontoglires</taxon>
        <taxon>Glires</taxon>
        <taxon>Rodentia</taxon>
        <taxon>Myomorpha</taxon>
        <taxon>Muroidea</taxon>
        <taxon>Muridae</taxon>
        <taxon>Murinae</taxon>
        <taxon>Mus</taxon>
        <taxon>Mus</taxon>
    </lineage>
</organism>
<protein>
    <recommendedName>
        <fullName evidence="4">Transmembrane protein</fullName>
    </recommendedName>
</protein>
<sequence length="86" mass="10100">MDLVSVHSVSPCKPPRSFRPLLSFRKVLLLFSFLWLVGWLVGFRLLGFRKFNPMEEIRVKKKQLTRLSFLKYTKSKIHSTTKSSKS</sequence>
<reference evidence="2" key="2">
    <citation type="journal article" date="2000" name="Genome Res.">
        <title>Normalization and subtraction of cap-trapper-selected cDNAs to prepare full-length cDNA libraries for rapid discovery of new genes.</title>
        <authorList>
            <person name="Carninci P."/>
            <person name="Shibata Y."/>
            <person name="Hayatsu N."/>
            <person name="Sugahara Y."/>
            <person name="Shibata K."/>
            <person name="Itoh M."/>
            <person name="Konno H."/>
            <person name="Okazaki Y."/>
            <person name="Muramatsu M."/>
            <person name="Hayashizaki Y."/>
        </authorList>
    </citation>
    <scope>NUCLEOTIDE SEQUENCE</scope>
    <source>
        <strain evidence="2">NOD</strain>
        <tissue evidence="2">Activated spleen</tissue>
    </source>
</reference>
<reference evidence="2" key="4">
    <citation type="journal article" date="2001" name="Nature">
        <title>Functional annotation of a full-length mouse cDNA collection.</title>
        <authorList>
            <consortium name="The RIKEN Genome Exploration Research Group Phase II Team and the FANTOM Consortium"/>
        </authorList>
    </citation>
    <scope>NUCLEOTIDE SEQUENCE</scope>
    <source>
        <strain evidence="2">NOD</strain>
        <tissue evidence="2">Activated spleen</tissue>
    </source>
</reference>
<evidence type="ECO:0000256" key="1">
    <source>
        <dbReference type="SAM" id="Phobius"/>
    </source>
</evidence>
<reference evidence="2" key="8">
    <citation type="journal article" date="2005" name="Science">
        <title>Antisense Transcription in the Mammalian Transcriptome.</title>
        <authorList>
            <consortium name="RIKEN Genome Exploration Research Group and Genome Science Group (Genome Network Project Core Group) and the FANTOM Consortium"/>
        </authorList>
    </citation>
    <scope>NUCLEOTIDE SEQUENCE</scope>
    <source>
        <strain evidence="2">NOD</strain>
        <tissue evidence="2">Activated spleen</tissue>
    </source>
</reference>
<reference evidence="2" key="1">
    <citation type="journal article" date="1999" name="Methods Enzymol.">
        <title>High-efficiency full-length cDNA cloning.</title>
        <authorList>
            <person name="Carninci P."/>
            <person name="Hayashizaki Y."/>
        </authorList>
    </citation>
    <scope>NUCLEOTIDE SEQUENCE</scope>
    <source>
        <strain evidence="2">NOD</strain>
        <tissue evidence="2">Activated spleen</tissue>
    </source>
</reference>
<keyword evidence="1" id="KW-0812">Transmembrane</keyword>
<dbReference type="AlphaFoldDB" id="Q3U051"/>
<reference evidence="2" key="7">
    <citation type="journal article" date="2005" name="Science">
        <title>The Transcriptional Landscape of the Mammalian Genome.</title>
        <authorList>
            <consortium name="The FANTOM Consortium"/>
            <consortium name="Riken Genome Exploration Research Group and Genome Science Group (Genome Network Project Core Group)"/>
        </authorList>
    </citation>
    <scope>NUCLEOTIDE SEQUENCE</scope>
    <source>
        <strain evidence="2">NOD</strain>
        <tissue evidence="2">Activated spleen</tissue>
    </source>
</reference>
<evidence type="ECO:0008006" key="4">
    <source>
        <dbReference type="Google" id="ProtNLM"/>
    </source>
</evidence>